<gene>
    <name evidence="1" type="ORF">DWQ51_13050</name>
</gene>
<reference evidence="1 2" key="1">
    <citation type="submission" date="2017-10" db="EMBL/GenBank/DDBJ databases">
        <title>A large-scale comparative metagenomic study reveals the eutrophication-driven functional interactions in six Microcystis-epibionts communities.</title>
        <authorList>
            <person name="Li Q."/>
            <person name="Lin F."/>
        </authorList>
    </citation>
    <scope>NUCLEOTIDE SEQUENCE [LARGE SCALE GENOMIC DNA]</scope>
    <source>
        <strain evidence="1">TW10</strain>
    </source>
</reference>
<dbReference type="Proteomes" id="UP000257002">
    <property type="component" value="Unassembled WGS sequence"/>
</dbReference>
<evidence type="ECO:0000313" key="1">
    <source>
        <dbReference type="EMBL" id="REJ51541.1"/>
    </source>
</evidence>
<dbReference type="AlphaFoldDB" id="A0A3E0LVI5"/>
<name>A0A3E0LVI5_9CHRO</name>
<dbReference type="EMBL" id="QQWD01000013">
    <property type="protein sequence ID" value="REJ51541.1"/>
    <property type="molecule type" value="Genomic_DNA"/>
</dbReference>
<evidence type="ECO:0000313" key="2">
    <source>
        <dbReference type="Proteomes" id="UP000257002"/>
    </source>
</evidence>
<accession>A0A3E0LVI5</accession>
<organism evidence="1 2">
    <name type="scientific">Microcystis wesenbergii TW10</name>
    <dbReference type="NCBI Taxonomy" id="2060474"/>
    <lineage>
        <taxon>Bacteria</taxon>
        <taxon>Bacillati</taxon>
        <taxon>Cyanobacteriota</taxon>
        <taxon>Cyanophyceae</taxon>
        <taxon>Oscillatoriophycideae</taxon>
        <taxon>Chroococcales</taxon>
        <taxon>Microcystaceae</taxon>
        <taxon>Microcystis</taxon>
    </lineage>
</organism>
<proteinExistence type="predicted"/>
<comment type="caution">
    <text evidence="1">The sequence shown here is derived from an EMBL/GenBank/DDBJ whole genome shotgun (WGS) entry which is preliminary data.</text>
</comment>
<protein>
    <submittedName>
        <fullName evidence="1">Uncharacterized protein</fullName>
    </submittedName>
</protein>
<sequence length="61" mass="7174">MTGLPPLSREELKNNLDLSASDLINGLQSLQQRYLTQREQNRFQLSSIFKEYIKSDRFTQI</sequence>